<name>A0A8J4GTW0_9CHLO</name>
<dbReference type="EMBL" id="BNCQ01000051">
    <property type="protein sequence ID" value="GIM13740.1"/>
    <property type="molecule type" value="Genomic_DNA"/>
</dbReference>
<comment type="caution">
    <text evidence="2">The sequence shown here is derived from an EMBL/GenBank/DDBJ whole genome shotgun (WGS) entry which is preliminary data.</text>
</comment>
<feature type="non-terminal residue" evidence="2">
    <location>
        <position position="1"/>
    </location>
</feature>
<sequence length="294" mass="31703">GKVAETIGPPVLLRILHPRCRSRCAGCGAGVIRLVMCAIMCINHYCRTVLLPFQLLVAAWPERRPARGEGGGGKRTYHTSIHRAGVAPLTKLCVCVCKRGVAPHGQCAALHTHEGGGMMRMETRGGGWCAGQLGLAALAASQKGRPSIAAANMLLVVILVVVVVLVVVLLLDVPPHLTPDGTSLRLCVCVYMCLHVCMLVCSYTSPNTLTLIEQINLPLSRQYSAARSVVRNPTHSYSSCRILGHSSSCIWRYLLPQLLYIPLLPCSPPWPLGGPEREEKVFTSSLSSKVNTNL</sequence>
<evidence type="ECO:0000313" key="2">
    <source>
        <dbReference type="EMBL" id="GIM13740.1"/>
    </source>
</evidence>
<evidence type="ECO:0000256" key="1">
    <source>
        <dbReference type="SAM" id="Phobius"/>
    </source>
</evidence>
<keyword evidence="1" id="KW-0812">Transmembrane</keyword>
<keyword evidence="1" id="KW-0472">Membrane</keyword>
<accession>A0A8J4GTW0</accession>
<organism evidence="2 3">
    <name type="scientific">Volvox reticuliferus</name>
    <dbReference type="NCBI Taxonomy" id="1737510"/>
    <lineage>
        <taxon>Eukaryota</taxon>
        <taxon>Viridiplantae</taxon>
        <taxon>Chlorophyta</taxon>
        <taxon>core chlorophytes</taxon>
        <taxon>Chlorophyceae</taxon>
        <taxon>CS clade</taxon>
        <taxon>Chlamydomonadales</taxon>
        <taxon>Volvocaceae</taxon>
        <taxon>Volvox</taxon>
    </lineage>
</organism>
<reference evidence="2" key="1">
    <citation type="journal article" date="2021" name="Proc. Natl. Acad. Sci. U.S.A.">
        <title>Three genomes in the algal genus Volvox reveal the fate of a haploid sex-determining region after a transition to homothallism.</title>
        <authorList>
            <person name="Yamamoto K."/>
            <person name="Hamaji T."/>
            <person name="Kawai-Toyooka H."/>
            <person name="Matsuzaki R."/>
            <person name="Takahashi F."/>
            <person name="Nishimura Y."/>
            <person name="Kawachi M."/>
            <person name="Noguchi H."/>
            <person name="Minakuchi Y."/>
            <person name="Umen J.G."/>
            <person name="Toyoda A."/>
            <person name="Nozaki H."/>
        </authorList>
    </citation>
    <scope>NUCLEOTIDE SEQUENCE</scope>
    <source>
        <strain evidence="2">NIES-3785</strain>
    </source>
</reference>
<feature type="transmembrane region" description="Helical" evidence="1">
    <location>
        <begin position="148"/>
        <end position="171"/>
    </location>
</feature>
<dbReference type="Proteomes" id="UP000722791">
    <property type="component" value="Unassembled WGS sequence"/>
</dbReference>
<proteinExistence type="predicted"/>
<dbReference type="AlphaFoldDB" id="A0A8J4GTW0"/>
<protein>
    <submittedName>
        <fullName evidence="2">Uncharacterized protein</fullName>
    </submittedName>
</protein>
<feature type="transmembrane region" description="Helical" evidence="1">
    <location>
        <begin position="183"/>
        <end position="203"/>
    </location>
</feature>
<evidence type="ECO:0000313" key="3">
    <source>
        <dbReference type="Proteomes" id="UP000722791"/>
    </source>
</evidence>
<gene>
    <name evidence="2" type="ORF">Vretimale_16764</name>
</gene>
<keyword evidence="1" id="KW-1133">Transmembrane helix</keyword>